<dbReference type="Proteomes" id="UP001497525">
    <property type="component" value="Unassembled WGS sequence"/>
</dbReference>
<protein>
    <submittedName>
        <fullName evidence="2">Uncharacterized protein</fullName>
    </submittedName>
</protein>
<feature type="compositionally biased region" description="Basic and acidic residues" evidence="1">
    <location>
        <begin position="285"/>
        <end position="294"/>
    </location>
</feature>
<feature type="region of interest" description="Disordered" evidence="1">
    <location>
        <begin position="36"/>
        <end position="90"/>
    </location>
</feature>
<name>A0AAV2SWY8_CALDB</name>
<feature type="compositionally biased region" description="Basic and acidic residues" evidence="1">
    <location>
        <begin position="67"/>
        <end position="80"/>
    </location>
</feature>
<feature type="compositionally biased region" description="Polar residues" evidence="1">
    <location>
        <begin position="370"/>
        <end position="379"/>
    </location>
</feature>
<feature type="compositionally biased region" description="Basic and acidic residues" evidence="1">
    <location>
        <begin position="301"/>
        <end position="310"/>
    </location>
</feature>
<accession>A0AAV2SWY8</accession>
<dbReference type="EMBL" id="CAXLJL010000002">
    <property type="protein sequence ID" value="CAL5129668.1"/>
    <property type="molecule type" value="Genomic_DNA"/>
</dbReference>
<evidence type="ECO:0000313" key="2">
    <source>
        <dbReference type="EMBL" id="CAL5129668.1"/>
    </source>
</evidence>
<evidence type="ECO:0000256" key="1">
    <source>
        <dbReference type="SAM" id="MobiDB-lite"/>
    </source>
</evidence>
<sequence>MFSPGTMFGEFLCSVKWCLINKALAAEALSVASEREQTATQDRATFVPKNASESPSRNIEKDEEAEEVHYEEKDGNKKELGSVGQLNTDNSDSARKLKTAKMSNCENVPRNSQARASILYGLLSGTENMRSACLRSQLLFMDSRTSPSLLTLDEPRNRRGGRRKPLRPVRCTSNSFKPTAPFSCLHKRSKPAPMSGRILHSFSCTENSVQSYEKARRCVEQNYHKFAMDRYGDRLCNGVPYPNTSLKTSELKTENPDSIRKDFWISDERQKRCGETAETCKRRSSFESLKKQADEPLDLSSQKDKLKEALSPKSTTTFSKRERIIRKFLLSQSFQKKSKPKQAVRRSIHNSLPPIMNGSSPNKPHALDEQLTNNSSCPRVDLTSSAALNDLGRGHNNDLQRNPSLSALLELLLTPACINAVMSAMVASHPASSSGRPAASHLNVGLPPQAVQPIRTSDLTAPLARELINNPTCFQSLSGQCGSVGDLSACEASVQTRRIRNFSRQTGPFEYDDFPSATVSTSKDETSYASILKRSQTKARHLGHPNSGLCSDTKKGIFYRSNLLASQQNNSSEKVISKSWPVQSAYRDSYEDELIHSSPSSKYNTDICPLQAITSFGASRHIKSVAYVPTARTSTDRPAISSPRFSYGDVDEGLTDRILNERVHSWLRHTVELAKFPKNSWSNGIHQMQFSPKHSLERQHAYINTLCSIVLHMTNQSVNTRLRKLEFVWHQLLVLFLEEYDFLEILCSLEKPMSTKQGHDRNLADYCSTSQLKNLEIQNDKSTQVVPATKQLKDLHELAGTLKLTKPMYHLIRLGLLQIGEMYTTKEFVELLSGIIDPHPAAQKAVENSGRHAANGGDRRLSNLAKLINGLQTIEKHSVENLLFSLCGESAESFLQNLLKTETL</sequence>
<organism evidence="2 3">
    <name type="scientific">Calicophoron daubneyi</name>
    <name type="common">Rumen fluke</name>
    <name type="synonym">Paramphistomum daubneyi</name>
    <dbReference type="NCBI Taxonomy" id="300641"/>
    <lineage>
        <taxon>Eukaryota</taxon>
        <taxon>Metazoa</taxon>
        <taxon>Spiralia</taxon>
        <taxon>Lophotrochozoa</taxon>
        <taxon>Platyhelminthes</taxon>
        <taxon>Trematoda</taxon>
        <taxon>Digenea</taxon>
        <taxon>Plagiorchiida</taxon>
        <taxon>Pronocephalata</taxon>
        <taxon>Paramphistomoidea</taxon>
        <taxon>Paramphistomidae</taxon>
        <taxon>Calicophoron</taxon>
    </lineage>
</organism>
<evidence type="ECO:0000313" key="3">
    <source>
        <dbReference type="Proteomes" id="UP001497525"/>
    </source>
</evidence>
<gene>
    <name evidence="2" type="ORF">CDAUBV1_LOCUS686</name>
</gene>
<comment type="caution">
    <text evidence="2">The sequence shown here is derived from an EMBL/GenBank/DDBJ whole genome shotgun (WGS) entry which is preliminary data.</text>
</comment>
<dbReference type="AlphaFoldDB" id="A0AAV2SWY8"/>
<feature type="region of interest" description="Disordered" evidence="1">
    <location>
        <begin position="351"/>
        <end position="379"/>
    </location>
</feature>
<reference evidence="2" key="1">
    <citation type="submission" date="2024-06" db="EMBL/GenBank/DDBJ databases">
        <authorList>
            <person name="Liu X."/>
            <person name="Lenzi L."/>
            <person name="Haldenby T S."/>
            <person name="Uol C."/>
        </authorList>
    </citation>
    <scope>NUCLEOTIDE SEQUENCE</scope>
</reference>
<feature type="region of interest" description="Disordered" evidence="1">
    <location>
        <begin position="285"/>
        <end position="316"/>
    </location>
</feature>
<proteinExistence type="predicted"/>